<dbReference type="SUPFAM" id="SSF53383">
    <property type="entry name" value="PLP-dependent transferases"/>
    <property type="match status" value="1"/>
</dbReference>
<dbReference type="Gene3D" id="3.90.1150.10">
    <property type="entry name" value="Aspartate Aminotransferase, domain 1"/>
    <property type="match status" value="1"/>
</dbReference>
<dbReference type="SUPFAM" id="SSF53474">
    <property type="entry name" value="alpha/beta-Hydrolases"/>
    <property type="match status" value="1"/>
</dbReference>
<dbReference type="InterPro" id="IPR015424">
    <property type="entry name" value="PyrdxlP-dep_Trfase"/>
</dbReference>
<dbReference type="SMART" id="SM00823">
    <property type="entry name" value="PKS_PP"/>
    <property type="match status" value="1"/>
</dbReference>
<protein>
    <submittedName>
        <fullName evidence="7">Glutamate-1-semialdehyde 2,1-aminomutase 1</fullName>
        <ecNumber evidence="7">5.4.3.8</ecNumber>
    </submittedName>
</protein>
<dbReference type="EC" id="5.4.3.8" evidence="7"/>
<dbReference type="InterPro" id="IPR015421">
    <property type="entry name" value="PyrdxlP-dep_Trfase_major"/>
</dbReference>
<dbReference type="Pfam" id="PF00550">
    <property type="entry name" value="PP-binding"/>
    <property type="match status" value="1"/>
</dbReference>
<keyword evidence="2" id="KW-0596">Phosphopantetheine</keyword>
<dbReference type="CDD" id="cd00610">
    <property type="entry name" value="OAT_like"/>
    <property type="match status" value="1"/>
</dbReference>
<dbReference type="OrthoDB" id="9778383at2"/>
<dbReference type="InterPro" id="IPR049704">
    <property type="entry name" value="Aminotrans_3_PPA_site"/>
</dbReference>
<dbReference type="Pfam" id="PF00202">
    <property type="entry name" value="Aminotran_3"/>
    <property type="match status" value="1"/>
</dbReference>
<evidence type="ECO:0000256" key="3">
    <source>
        <dbReference type="ARBA" id="ARBA00022553"/>
    </source>
</evidence>
<dbReference type="InterPro" id="IPR015422">
    <property type="entry name" value="PyrdxlP-dep_Trfase_small"/>
</dbReference>
<evidence type="ECO:0000259" key="6">
    <source>
        <dbReference type="PROSITE" id="PS50075"/>
    </source>
</evidence>
<dbReference type="Gene3D" id="3.40.50.1820">
    <property type="entry name" value="alpha/beta hydrolase"/>
    <property type="match status" value="1"/>
</dbReference>
<dbReference type="Gene3D" id="1.10.1200.10">
    <property type="entry name" value="ACP-like"/>
    <property type="match status" value="1"/>
</dbReference>
<sequence length="1075" mass="117050">MDRLDPGFTHVENTLSTLLRERTGYEIADLDRDATFMELGFDSLFLIQLSQEIKQRFSVKVSFRQLIEEVTSVDALIAHLVDQMPAPAAAPAPETPAPVAAEPVAEPTPQPEPVATPPAPVAEAQPAAPTAPVVAAVAPPQPATAMIPAPPQPLQAAPSTPIAAPAAPVAYSGPVASVSGVEQIILQHNALMASHLAMLTGQPMPASPVMPAATIPAPQPIAAPQPASQPIAAAPAAPAPSPVAIDAGASQSCASNNGQSCASDATAAIAPAPKPVNKFERFGPYKPVRKGTNNGLTDQQQQHLNQFMDRFTRRTAKSRQHAQTHRDHFADPRGVAGYRRIWKSMVYQIAVERSKGSKLWDIDGNQYVDIAMGFGLNLFGQSPDFVTKALHEQLDRGVEVGPQSAIAGEVAQLLCDFSRKERATFCCTGSEAVMAALRLARTVTGKSKFVYFNKDYHGNFDQVLCRSSRIGDRRISSPAAPGVPQTFADNAIVLDYGTPEALQVLEQRSDEIAAVLIEPVQSADPFLQPKEFLQAIRRITREKNMAMIMDEVITGFRAAQGGAQEWFDVWADMSTYGKILGGGMPIGALAGSRKYMDALDGGTWKFEDDSEPEADMTFFAGTFVRHPLGLAAAHQVLMKLKEEGPALQRQLTDKTTRLVQTLNAFFEREQFPIRVAQFASQFRFMFPPDLEYADMLYFHMLDRGVFTRGWGDNCFLSTEHSDEDIAHVINAVQESCLEIRRGGFFPDPVAASDVCESDEKKKSIATQASSVALPAVSSPASDSWISTLVEIQPEGDRTPLFCTPAADGLTMIYHALADHLGEDQPLYGLNSPGVLGLPIADTLEEFAAGLVREIREVQPHGPYLLAGYCSGGTVALEIAQQLTAAGEQVAMLAMIETYNWMTAPSTNPTTATKLSYGRQRVEFHLRNFLLLNSQEKRLFLSSKLHSLGVRTKVWRGSIARMFSKKKPRRIGATVNMADLWRQHDAICEAYVPKPYPGRIVHFRPRRDYKCHLGAELEAVEGAEYHRMEAYPAGLMVDPFVRQLAVKIEQSIDEGLAMLQPPQSTPAPEYAAIGQQ</sequence>
<evidence type="ECO:0000256" key="5">
    <source>
        <dbReference type="SAM" id="MobiDB-lite"/>
    </source>
</evidence>
<feature type="domain" description="Carrier" evidence="6">
    <location>
        <begin position="9"/>
        <end position="84"/>
    </location>
</feature>
<proteinExistence type="predicted"/>
<dbReference type="PANTHER" id="PTHR43713:SF3">
    <property type="entry name" value="GLUTAMATE-1-SEMIALDEHYDE 2,1-AMINOMUTASE 1, CHLOROPLASTIC-RELATED"/>
    <property type="match status" value="1"/>
</dbReference>
<evidence type="ECO:0000256" key="4">
    <source>
        <dbReference type="ARBA" id="ARBA00022898"/>
    </source>
</evidence>
<dbReference type="Proteomes" id="UP000319557">
    <property type="component" value="Chromosome"/>
</dbReference>
<dbReference type="InterPro" id="IPR005814">
    <property type="entry name" value="Aminotrans_3"/>
</dbReference>
<dbReference type="GO" id="GO:0008483">
    <property type="term" value="F:transaminase activity"/>
    <property type="evidence" value="ECO:0007669"/>
    <property type="project" value="InterPro"/>
</dbReference>
<dbReference type="PROSITE" id="PS50075">
    <property type="entry name" value="CARRIER"/>
    <property type="match status" value="1"/>
</dbReference>
<comment type="cofactor">
    <cofactor evidence="1">
        <name>pyridoxal 5'-phosphate</name>
        <dbReference type="ChEBI" id="CHEBI:597326"/>
    </cofactor>
</comment>
<dbReference type="Pfam" id="PF00975">
    <property type="entry name" value="Thioesterase"/>
    <property type="match status" value="1"/>
</dbReference>
<evidence type="ECO:0000256" key="1">
    <source>
        <dbReference type="ARBA" id="ARBA00001933"/>
    </source>
</evidence>
<dbReference type="GO" id="GO:0042286">
    <property type="term" value="F:glutamate-1-semialdehyde 2,1-aminomutase activity"/>
    <property type="evidence" value="ECO:0007669"/>
    <property type="project" value="UniProtKB-EC"/>
</dbReference>
<accession>A0A517LX90</accession>
<evidence type="ECO:0000313" key="7">
    <source>
        <dbReference type="EMBL" id="QDS87243.1"/>
    </source>
</evidence>
<keyword evidence="4" id="KW-0663">Pyridoxal phosphate</keyword>
<gene>
    <name evidence="7" type="primary">hemL1</name>
    <name evidence="7" type="ORF">EC9_14210</name>
</gene>
<organism evidence="7 8">
    <name type="scientific">Rosistilla ulvae</name>
    <dbReference type="NCBI Taxonomy" id="1930277"/>
    <lineage>
        <taxon>Bacteria</taxon>
        <taxon>Pseudomonadati</taxon>
        <taxon>Planctomycetota</taxon>
        <taxon>Planctomycetia</taxon>
        <taxon>Pirellulales</taxon>
        <taxon>Pirellulaceae</taxon>
        <taxon>Rosistilla</taxon>
    </lineage>
</organism>
<evidence type="ECO:0000256" key="2">
    <source>
        <dbReference type="ARBA" id="ARBA00022450"/>
    </source>
</evidence>
<dbReference type="InterPro" id="IPR009081">
    <property type="entry name" value="PP-bd_ACP"/>
</dbReference>
<dbReference type="AlphaFoldDB" id="A0A517LX90"/>
<feature type="region of interest" description="Disordered" evidence="5">
    <location>
        <begin position="87"/>
        <end position="127"/>
    </location>
</feature>
<dbReference type="InterPro" id="IPR020806">
    <property type="entry name" value="PKS_PP-bd"/>
</dbReference>
<dbReference type="InterPro" id="IPR029058">
    <property type="entry name" value="AB_hydrolase_fold"/>
</dbReference>
<dbReference type="PANTHER" id="PTHR43713">
    <property type="entry name" value="GLUTAMATE-1-SEMIALDEHYDE 2,1-AMINOMUTASE"/>
    <property type="match status" value="1"/>
</dbReference>
<feature type="compositionally biased region" description="Pro residues" evidence="5">
    <location>
        <begin position="106"/>
        <end position="120"/>
    </location>
</feature>
<evidence type="ECO:0000313" key="8">
    <source>
        <dbReference type="Proteomes" id="UP000319557"/>
    </source>
</evidence>
<name>A0A517LX90_9BACT</name>
<dbReference type="GO" id="GO:0030170">
    <property type="term" value="F:pyridoxal phosphate binding"/>
    <property type="evidence" value="ECO:0007669"/>
    <property type="project" value="InterPro"/>
</dbReference>
<dbReference type="EMBL" id="CP036261">
    <property type="protein sequence ID" value="QDS87243.1"/>
    <property type="molecule type" value="Genomic_DNA"/>
</dbReference>
<dbReference type="RefSeq" id="WP_145343479.1">
    <property type="nucleotide sequence ID" value="NZ_CP036261.1"/>
</dbReference>
<keyword evidence="3" id="KW-0597">Phosphoprotein</keyword>
<dbReference type="KEGG" id="ruv:EC9_14210"/>
<keyword evidence="8" id="KW-1185">Reference proteome</keyword>
<dbReference type="SUPFAM" id="SSF47336">
    <property type="entry name" value="ACP-like"/>
    <property type="match status" value="1"/>
</dbReference>
<dbReference type="Gene3D" id="3.40.640.10">
    <property type="entry name" value="Type I PLP-dependent aspartate aminotransferase-like (Major domain)"/>
    <property type="match status" value="1"/>
</dbReference>
<keyword evidence="7" id="KW-0413">Isomerase</keyword>
<dbReference type="PROSITE" id="PS00600">
    <property type="entry name" value="AA_TRANSFER_CLASS_3"/>
    <property type="match status" value="1"/>
</dbReference>
<dbReference type="InterPro" id="IPR001031">
    <property type="entry name" value="Thioesterase"/>
</dbReference>
<dbReference type="InterPro" id="IPR036736">
    <property type="entry name" value="ACP-like_sf"/>
</dbReference>
<reference evidence="7 8" key="1">
    <citation type="submission" date="2019-02" db="EMBL/GenBank/DDBJ databases">
        <title>Deep-cultivation of Planctomycetes and their phenomic and genomic characterization uncovers novel biology.</title>
        <authorList>
            <person name="Wiegand S."/>
            <person name="Jogler M."/>
            <person name="Boedeker C."/>
            <person name="Pinto D."/>
            <person name="Vollmers J."/>
            <person name="Rivas-Marin E."/>
            <person name="Kohn T."/>
            <person name="Peeters S.H."/>
            <person name="Heuer A."/>
            <person name="Rast P."/>
            <person name="Oberbeckmann S."/>
            <person name="Bunk B."/>
            <person name="Jeske O."/>
            <person name="Meyerdierks A."/>
            <person name="Storesund J.E."/>
            <person name="Kallscheuer N."/>
            <person name="Luecker S."/>
            <person name="Lage O.M."/>
            <person name="Pohl T."/>
            <person name="Merkel B.J."/>
            <person name="Hornburger P."/>
            <person name="Mueller R.-W."/>
            <person name="Bruemmer F."/>
            <person name="Labrenz M."/>
            <person name="Spormann A.M."/>
            <person name="Op den Camp H."/>
            <person name="Overmann J."/>
            <person name="Amann R."/>
            <person name="Jetten M.S.M."/>
            <person name="Mascher T."/>
            <person name="Medema M.H."/>
            <person name="Devos D.P."/>
            <person name="Kaster A.-K."/>
            <person name="Ovreas L."/>
            <person name="Rohde M."/>
            <person name="Galperin M.Y."/>
            <person name="Jogler C."/>
        </authorList>
    </citation>
    <scope>NUCLEOTIDE SEQUENCE [LARGE SCALE GENOMIC DNA]</scope>
    <source>
        <strain evidence="7 8">EC9</strain>
    </source>
</reference>
<dbReference type="GO" id="GO:0031177">
    <property type="term" value="F:phosphopantetheine binding"/>
    <property type="evidence" value="ECO:0007669"/>
    <property type="project" value="InterPro"/>
</dbReference>